<dbReference type="GO" id="GO:0055085">
    <property type="term" value="P:transmembrane transport"/>
    <property type="evidence" value="ECO:0007669"/>
    <property type="project" value="InterPro"/>
</dbReference>
<proteinExistence type="inferred from homology"/>
<dbReference type="GO" id="GO:0010043">
    <property type="term" value="P:response to zinc ion"/>
    <property type="evidence" value="ECO:0007669"/>
    <property type="project" value="TreeGrafter"/>
</dbReference>
<reference evidence="8 9" key="1">
    <citation type="submission" date="2020-10" db="EMBL/GenBank/DDBJ databases">
        <title>Draft genome sequences of plant-associated actinobacteria.</title>
        <authorList>
            <person name="Tarlachkov S.V."/>
            <person name="Starodumova I.P."/>
            <person name="Dorofeeva L.V."/>
            <person name="Prisyazhnaya N.V."/>
            <person name="Roubtsova T.V."/>
            <person name="Chizhov V.N."/>
            <person name="Nadler S.A."/>
            <person name="Subbotin S.A."/>
            <person name="Evtushenko L.I."/>
        </authorList>
    </citation>
    <scope>NUCLEOTIDE SEQUENCE [LARGE SCALE GENOMIC DNA]</scope>
    <source>
        <strain evidence="8 9">VKM Ac-2886</strain>
    </source>
</reference>
<keyword evidence="4 7" id="KW-1133">Transmembrane helix</keyword>
<keyword evidence="5 7" id="KW-0472">Membrane</keyword>
<keyword evidence="3 6" id="KW-0812">Transmembrane</keyword>
<evidence type="ECO:0000313" key="8">
    <source>
        <dbReference type="EMBL" id="MBF4629609.1"/>
    </source>
</evidence>
<comment type="subcellular location">
    <subcellularLocation>
        <location evidence="6">Cell membrane</location>
        <topology evidence="6">Multi-pass membrane protein</topology>
    </subcellularLocation>
    <subcellularLocation>
        <location evidence="1">Membrane</location>
        <topology evidence="1">Multi-pass membrane protein</topology>
    </subcellularLocation>
</comment>
<evidence type="ECO:0000256" key="3">
    <source>
        <dbReference type="ARBA" id="ARBA00022692"/>
    </source>
</evidence>
<evidence type="ECO:0000256" key="6">
    <source>
        <dbReference type="RuleBase" id="RU003943"/>
    </source>
</evidence>
<evidence type="ECO:0000256" key="2">
    <source>
        <dbReference type="ARBA" id="ARBA00008034"/>
    </source>
</evidence>
<evidence type="ECO:0000256" key="5">
    <source>
        <dbReference type="ARBA" id="ARBA00023136"/>
    </source>
</evidence>
<gene>
    <name evidence="8" type="ORF">ITJ42_00075</name>
</gene>
<sequence>MSFLTRGILEPFALDFLQRALLGGGLVAILCGVVGTWVVIRGMAFLGEALAHGMLPGVALATVLGLPVLVGGALSAVAMSLGIAALQRRGRLSYDTSIGLLFVAMLALGVVVISHSGSFATDATAILFGDILAIAPVDIALLAGAAVVGLVVAWAFHRPLVALALDPRIAAVLDLGPRSAQAALVGLVTLAVVASYQAVGSLLVVGLLLAPAVAAGHWTTRIPTRMALAAVLGIAAVFVGLLVSWHAATAAGASVAATAIAVAALSGALRAGISALRSRPIAAAPA</sequence>
<dbReference type="EMBL" id="JADKRP010000001">
    <property type="protein sequence ID" value="MBF4629609.1"/>
    <property type="molecule type" value="Genomic_DNA"/>
</dbReference>
<dbReference type="Gene3D" id="1.10.3470.10">
    <property type="entry name" value="ABC transporter involved in vitamin B12 uptake, BtuC"/>
    <property type="match status" value="1"/>
</dbReference>
<accession>A0A8I0SGY4</accession>
<feature type="transmembrane region" description="Helical" evidence="7">
    <location>
        <begin position="177"/>
        <end position="196"/>
    </location>
</feature>
<evidence type="ECO:0000313" key="9">
    <source>
        <dbReference type="Proteomes" id="UP000634579"/>
    </source>
</evidence>
<keyword evidence="9" id="KW-1185">Reference proteome</keyword>
<comment type="similarity">
    <text evidence="2 6">Belongs to the ABC-3 integral membrane protein family.</text>
</comment>
<dbReference type="PANTHER" id="PTHR30477">
    <property type="entry name" value="ABC-TRANSPORTER METAL-BINDING PROTEIN"/>
    <property type="match status" value="1"/>
</dbReference>
<dbReference type="InterPro" id="IPR037294">
    <property type="entry name" value="ABC_BtuC-like"/>
</dbReference>
<dbReference type="Proteomes" id="UP000634579">
    <property type="component" value="Unassembled WGS sequence"/>
</dbReference>
<evidence type="ECO:0000256" key="7">
    <source>
        <dbReference type="SAM" id="Phobius"/>
    </source>
</evidence>
<feature type="transmembrane region" description="Helical" evidence="7">
    <location>
        <begin position="20"/>
        <end position="40"/>
    </location>
</feature>
<comment type="caution">
    <text evidence="8">The sequence shown here is derived from an EMBL/GenBank/DDBJ whole genome shotgun (WGS) entry which is preliminary data.</text>
</comment>
<feature type="transmembrane region" description="Helical" evidence="7">
    <location>
        <begin position="131"/>
        <end position="156"/>
    </location>
</feature>
<protein>
    <submittedName>
        <fullName evidence="8">Metal ABC transporter permease</fullName>
    </submittedName>
</protein>
<dbReference type="Pfam" id="PF00950">
    <property type="entry name" value="ABC-3"/>
    <property type="match status" value="1"/>
</dbReference>
<evidence type="ECO:0000256" key="4">
    <source>
        <dbReference type="ARBA" id="ARBA00022989"/>
    </source>
</evidence>
<name>A0A8I0SGY4_9MICO</name>
<evidence type="ECO:0000256" key="1">
    <source>
        <dbReference type="ARBA" id="ARBA00004141"/>
    </source>
</evidence>
<feature type="transmembrane region" description="Helical" evidence="7">
    <location>
        <begin position="251"/>
        <end position="269"/>
    </location>
</feature>
<organism evidence="8 9">
    <name type="scientific">Clavibacter phaseoli</name>
    <dbReference type="NCBI Taxonomy" id="1734031"/>
    <lineage>
        <taxon>Bacteria</taxon>
        <taxon>Bacillati</taxon>
        <taxon>Actinomycetota</taxon>
        <taxon>Actinomycetes</taxon>
        <taxon>Micrococcales</taxon>
        <taxon>Microbacteriaceae</taxon>
        <taxon>Clavibacter</taxon>
    </lineage>
</organism>
<feature type="transmembrane region" description="Helical" evidence="7">
    <location>
        <begin position="226"/>
        <end position="245"/>
    </location>
</feature>
<dbReference type="SUPFAM" id="SSF81345">
    <property type="entry name" value="ABC transporter involved in vitamin B12 uptake, BtuC"/>
    <property type="match status" value="1"/>
</dbReference>
<keyword evidence="6" id="KW-0813">Transport</keyword>
<dbReference type="InterPro" id="IPR001626">
    <property type="entry name" value="ABC_TroCD"/>
</dbReference>
<dbReference type="RefSeq" id="WP_194673913.1">
    <property type="nucleotide sequence ID" value="NZ_JADKRP010000001.1"/>
</dbReference>
<dbReference type="AlphaFoldDB" id="A0A8I0SGY4"/>
<feature type="transmembrane region" description="Helical" evidence="7">
    <location>
        <begin position="60"/>
        <end position="86"/>
    </location>
</feature>
<dbReference type="GO" id="GO:0043190">
    <property type="term" value="C:ATP-binding cassette (ABC) transporter complex"/>
    <property type="evidence" value="ECO:0007669"/>
    <property type="project" value="InterPro"/>
</dbReference>
<feature type="transmembrane region" description="Helical" evidence="7">
    <location>
        <begin position="98"/>
        <end position="119"/>
    </location>
</feature>
<dbReference type="NCBIfam" id="NF040871">
    <property type="entry name" value="AztB"/>
    <property type="match status" value="1"/>
</dbReference>
<dbReference type="PANTHER" id="PTHR30477:SF13">
    <property type="entry name" value="IRON TRANSPORT SYSTEM MEMBRANE PROTEIN HI_0360-RELATED"/>
    <property type="match status" value="1"/>
</dbReference>